<evidence type="ECO:0000256" key="1">
    <source>
        <dbReference type="SAM" id="MobiDB-lite"/>
    </source>
</evidence>
<gene>
    <name evidence="2" type="ORF">K461DRAFT_291657</name>
</gene>
<proteinExistence type="predicted"/>
<evidence type="ECO:0000313" key="3">
    <source>
        <dbReference type="Proteomes" id="UP000799439"/>
    </source>
</evidence>
<dbReference type="Proteomes" id="UP000799439">
    <property type="component" value="Unassembled WGS sequence"/>
</dbReference>
<keyword evidence="3" id="KW-1185">Reference proteome</keyword>
<protein>
    <submittedName>
        <fullName evidence="2">Uncharacterized protein</fullName>
    </submittedName>
</protein>
<feature type="compositionally biased region" description="Basic and acidic residues" evidence="1">
    <location>
        <begin position="336"/>
        <end position="347"/>
    </location>
</feature>
<organism evidence="2 3">
    <name type="scientific">Myriangium duriaei CBS 260.36</name>
    <dbReference type="NCBI Taxonomy" id="1168546"/>
    <lineage>
        <taxon>Eukaryota</taxon>
        <taxon>Fungi</taxon>
        <taxon>Dikarya</taxon>
        <taxon>Ascomycota</taxon>
        <taxon>Pezizomycotina</taxon>
        <taxon>Dothideomycetes</taxon>
        <taxon>Dothideomycetidae</taxon>
        <taxon>Myriangiales</taxon>
        <taxon>Myriangiaceae</taxon>
        <taxon>Myriangium</taxon>
    </lineage>
</organism>
<dbReference type="AlphaFoldDB" id="A0A9P4MJ04"/>
<feature type="compositionally biased region" description="Polar residues" evidence="1">
    <location>
        <begin position="201"/>
        <end position="216"/>
    </location>
</feature>
<feature type="compositionally biased region" description="Basic and acidic residues" evidence="1">
    <location>
        <begin position="357"/>
        <end position="366"/>
    </location>
</feature>
<name>A0A9P4MJ04_9PEZI</name>
<feature type="region of interest" description="Disordered" evidence="1">
    <location>
        <begin position="168"/>
        <end position="366"/>
    </location>
</feature>
<dbReference type="EMBL" id="ML996083">
    <property type="protein sequence ID" value="KAF2154738.1"/>
    <property type="molecule type" value="Genomic_DNA"/>
</dbReference>
<feature type="compositionally biased region" description="Low complexity" evidence="1">
    <location>
        <begin position="184"/>
        <end position="200"/>
    </location>
</feature>
<sequence>MAAAGTMDHDISSPPLPTTTTTMDPQKMLARAILLPLNFDPFKPPKQRTPIEKLEERERNRKLHRLRVRQNIIYLAARASPTLKDPPDPNSHPLLAIPPEAAATQLIRNLQPNRDRHSPRTRNGPHRLNPDTPLPPASSINTSTCSPATANLLRTLVLLDEYDQISAPANSRRGSLPPAPPRQASLPSGLVSSGPLLSASTHPGSLQPSSNATKSSPPAPFTISMTTTSLPHKPPIHAPTGPRGREHDCNHPNLKRTHSAAERGWTSPSAPRDYTGPYARRDSARALPGWSSPLHTSWSGDDSSSGGRREDTRKGSRQYSDSSGAARRQSMGDVRSGMREERREFVRPYKKWAGGGERNHEPWRRR</sequence>
<dbReference type="OrthoDB" id="10416108at2759"/>
<feature type="region of interest" description="Disordered" evidence="1">
    <location>
        <begin position="110"/>
        <end position="145"/>
    </location>
</feature>
<comment type="caution">
    <text evidence="2">The sequence shown here is derived from an EMBL/GenBank/DDBJ whole genome shotgun (WGS) entry which is preliminary data.</text>
</comment>
<accession>A0A9P4MJ04</accession>
<feature type="compositionally biased region" description="Low complexity" evidence="1">
    <location>
        <begin position="297"/>
        <end position="306"/>
    </location>
</feature>
<feature type="region of interest" description="Disordered" evidence="1">
    <location>
        <begin position="1"/>
        <end position="22"/>
    </location>
</feature>
<evidence type="ECO:0000313" key="2">
    <source>
        <dbReference type="EMBL" id="KAF2154738.1"/>
    </source>
</evidence>
<reference evidence="2" key="1">
    <citation type="journal article" date="2020" name="Stud. Mycol.">
        <title>101 Dothideomycetes genomes: a test case for predicting lifestyles and emergence of pathogens.</title>
        <authorList>
            <person name="Haridas S."/>
            <person name="Albert R."/>
            <person name="Binder M."/>
            <person name="Bloem J."/>
            <person name="Labutti K."/>
            <person name="Salamov A."/>
            <person name="Andreopoulos B."/>
            <person name="Baker S."/>
            <person name="Barry K."/>
            <person name="Bills G."/>
            <person name="Bluhm B."/>
            <person name="Cannon C."/>
            <person name="Castanera R."/>
            <person name="Culley D."/>
            <person name="Daum C."/>
            <person name="Ezra D."/>
            <person name="Gonzalez J."/>
            <person name="Henrissat B."/>
            <person name="Kuo A."/>
            <person name="Liang C."/>
            <person name="Lipzen A."/>
            <person name="Lutzoni F."/>
            <person name="Magnuson J."/>
            <person name="Mondo S."/>
            <person name="Nolan M."/>
            <person name="Ohm R."/>
            <person name="Pangilinan J."/>
            <person name="Park H.-J."/>
            <person name="Ramirez L."/>
            <person name="Alfaro M."/>
            <person name="Sun H."/>
            <person name="Tritt A."/>
            <person name="Yoshinaga Y."/>
            <person name="Zwiers L.-H."/>
            <person name="Turgeon B."/>
            <person name="Goodwin S."/>
            <person name="Spatafora J."/>
            <person name="Crous P."/>
            <person name="Grigoriev I."/>
        </authorList>
    </citation>
    <scope>NUCLEOTIDE SEQUENCE</scope>
    <source>
        <strain evidence="2">CBS 260.36</strain>
    </source>
</reference>